<gene>
    <name evidence="2" type="ORF">SCF082_LOCUS27171</name>
</gene>
<name>A0ABP0MFI1_9DINO</name>
<proteinExistence type="predicted"/>
<protein>
    <submittedName>
        <fullName evidence="2">Uncharacterized protein</fullName>
    </submittedName>
</protein>
<keyword evidence="3" id="KW-1185">Reference proteome</keyword>
<dbReference type="Proteomes" id="UP001642464">
    <property type="component" value="Unassembled WGS sequence"/>
</dbReference>
<evidence type="ECO:0000256" key="1">
    <source>
        <dbReference type="SAM" id="MobiDB-lite"/>
    </source>
</evidence>
<feature type="region of interest" description="Disordered" evidence="1">
    <location>
        <begin position="35"/>
        <end position="70"/>
    </location>
</feature>
<dbReference type="SUPFAM" id="SSF47473">
    <property type="entry name" value="EF-hand"/>
    <property type="match status" value="1"/>
</dbReference>
<feature type="compositionally biased region" description="Polar residues" evidence="1">
    <location>
        <begin position="35"/>
        <end position="50"/>
    </location>
</feature>
<comment type="caution">
    <text evidence="2">The sequence shown here is derived from an EMBL/GenBank/DDBJ whole genome shotgun (WGS) entry which is preliminary data.</text>
</comment>
<evidence type="ECO:0000313" key="2">
    <source>
        <dbReference type="EMBL" id="CAK9048905.1"/>
    </source>
</evidence>
<dbReference type="InterPro" id="IPR011992">
    <property type="entry name" value="EF-hand-dom_pair"/>
</dbReference>
<organism evidence="2 3">
    <name type="scientific">Durusdinium trenchii</name>
    <dbReference type="NCBI Taxonomy" id="1381693"/>
    <lineage>
        <taxon>Eukaryota</taxon>
        <taxon>Sar</taxon>
        <taxon>Alveolata</taxon>
        <taxon>Dinophyceae</taxon>
        <taxon>Suessiales</taxon>
        <taxon>Symbiodiniaceae</taxon>
        <taxon>Durusdinium</taxon>
    </lineage>
</organism>
<dbReference type="Gene3D" id="1.10.238.10">
    <property type="entry name" value="EF-hand"/>
    <property type="match status" value="1"/>
</dbReference>
<reference evidence="2 3" key="1">
    <citation type="submission" date="2024-02" db="EMBL/GenBank/DDBJ databases">
        <authorList>
            <person name="Chen Y."/>
            <person name="Shah S."/>
            <person name="Dougan E. K."/>
            <person name="Thang M."/>
            <person name="Chan C."/>
        </authorList>
    </citation>
    <scope>NUCLEOTIDE SEQUENCE [LARGE SCALE GENOMIC DNA]</scope>
</reference>
<sequence length="574" mass="63802">MIRSSSERGDSPSRLRGTLSCASLASSGLFTGTLMSRRSRSASVPGQTPRSRNHGRSYSPRRFASRHVPSAAEELARSEAIDPMVIKRFDGLMKHLKRNTDKQDFEKQVLASPCDALVPEEYDEVLRGEFARHCSYGERLNTELMHSGKWIKMLKELGFMPSFEKEKKDKNKESKTRRRQGPCLTSPAVADIIFQRVLHDTDYGGKRLTYDFFCKALCLVAANIYPELDWEAAMQELLSRVAAAAEEVELVEEEPPDFSLDPNVLLVLEHFKPKLHDLFRSFACRQLRGPTDAKVGSGTTRLKERTIWKQTQETMLASRVSSCRGTLKEIDGDPSELEGESTRTSLPCVKECEGTGMEVASPEANQVGSSPLPNQVGSPRKAMLPAGAIGFDMSSRGISSRSQSLLAWAENQGYFSPVSPGSKKSMSSRGQWSPSSKDPYTYACGSPTMRNRQSYMSLEQLFSLCKELKIMPDVINRQTVVRIFKRAQCAGSASAHAGSNFGYLTQEAFVDCIGRIGIEAYSDAPYCDEYPEPHEKIHAFLCDRLPGEIRTMRDRFLYGCSGRGPTVQPGYIGG</sequence>
<accession>A0ABP0MFI1</accession>
<dbReference type="EMBL" id="CAXAMM010020890">
    <property type="protein sequence ID" value="CAK9048905.1"/>
    <property type="molecule type" value="Genomic_DNA"/>
</dbReference>
<evidence type="ECO:0000313" key="3">
    <source>
        <dbReference type="Proteomes" id="UP001642464"/>
    </source>
</evidence>